<evidence type="ECO:0000313" key="2">
    <source>
        <dbReference type="Proteomes" id="UP000017836"/>
    </source>
</evidence>
<reference evidence="2" key="1">
    <citation type="journal article" date="2013" name="Science">
        <title>The Amborella genome and the evolution of flowering plants.</title>
        <authorList>
            <consortium name="Amborella Genome Project"/>
        </authorList>
    </citation>
    <scope>NUCLEOTIDE SEQUENCE [LARGE SCALE GENOMIC DNA]</scope>
</reference>
<organism evidence="1 2">
    <name type="scientific">Amborella trichopoda</name>
    <dbReference type="NCBI Taxonomy" id="13333"/>
    <lineage>
        <taxon>Eukaryota</taxon>
        <taxon>Viridiplantae</taxon>
        <taxon>Streptophyta</taxon>
        <taxon>Embryophyta</taxon>
        <taxon>Tracheophyta</taxon>
        <taxon>Spermatophyta</taxon>
        <taxon>Magnoliopsida</taxon>
        <taxon>Amborellales</taxon>
        <taxon>Amborellaceae</taxon>
        <taxon>Amborella</taxon>
    </lineage>
</organism>
<gene>
    <name evidence="1" type="ORF">AMTR_s00084p00049410</name>
</gene>
<dbReference type="EMBL" id="KI394648">
    <property type="protein sequence ID" value="ERN02282.1"/>
    <property type="molecule type" value="Genomic_DNA"/>
</dbReference>
<accession>W1NXF2</accession>
<proteinExistence type="predicted"/>
<sequence>MSESKPIQCKLRAANVPEEVVLSQKTLTRGCAKCSSAMEAELTNMAKAQIQNEDSTKLVRGKEKIKPELVVEHAEKINVALSKEAIMS</sequence>
<name>W1NXF2_AMBTC</name>
<dbReference type="Gramene" id="ERN02282">
    <property type="protein sequence ID" value="ERN02282"/>
    <property type="gene ID" value="AMTR_s00084p00049410"/>
</dbReference>
<keyword evidence="2" id="KW-1185">Reference proteome</keyword>
<dbReference type="AlphaFoldDB" id="W1NXF2"/>
<evidence type="ECO:0000313" key="1">
    <source>
        <dbReference type="EMBL" id="ERN02282.1"/>
    </source>
</evidence>
<dbReference type="HOGENOM" id="CLU_2472105_0_0_1"/>
<dbReference type="Proteomes" id="UP000017836">
    <property type="component" value="Unassembled WGS sequence"/>
</dbReference>
<protein>
    <submittedName>
        <fullName evidence="1">Uncharacterized protein</fullName>
    </submittedName>
</protein>